<organism evidence="1 2">
    <name type="scientific">Alteromonas salexigens</name>
    <dbReference type="NCBI Taxonomy" id="2982530"/>
    <lineage>
        <taxon>Bacteria</taxon>
        <taxon>Pseudomonadati</taxon>
        <taxon>Pseudomonadota</taxon>
        <taxon>Gammaproteobacteria</taxon>
        <taxon>Alteromonadales</taxon>
        <taxon>Alteromonadaceae</taxon>
        <taxon>Alteromonas/Salinimonas group</taxon>
        <taxon>Alteromonas</taxon>
    </lineage>
</organism>
<protein>
    <recommendedName>
        <fullName evidence="3">STAS domain-containing protein</fullName>
    </recommendedName>
</protein>
<reference evidence="2" key="1">
    <citation type="submission" date="2023-07" db="EMBL/GenBank/DDBJ databases">
        <title>Study on multiphase classification of strain Alteromonas salexigens isolated from the Yellow Sea.</title>
        <authorList>
            <person name="Sun L."/>
        </authorList>
    </citation>
    <scope>NUCLEOTIDE SEQUENCE [LARGE SCALE GENOMIC DNA]</scope>
    <source>
        <strain evidence="2">ASW11-19</strain>
    </source>
</reference>
<name>A0ABT2VIZ0_9ALTE</name>
<dbReference type="RefSeq" id="WP_262991841.1">
    <property type="nucleotide sequence ID" value="NZ_JAOTJC010000002.1"/>
</dbReference>
<keyword evidence="2" id="KW-1185">Reference proteome</keyword>
<proteinExistence type="predicted"/>
<evidence type="ECO:0000313" key="2">
    <source>
        <dbReference type="Proteomes" id="UP001209257"/>
    </source>
</evidence>
<comment type="caution">
    <text evidence="1">The sequence shown here is derived from an EMBL/GenBank/DDBJ whole genome shotgun (WGS) entry which is preliminary data.</text>
</comment>
<accession>A0ABT2VIZ0</accession>
<dbReference type="Proteomes" id="UP001209257">
    <property type="component" value="Unassembled WGS sequence"/>
</dbReference>
<dbReference type="EMBL" id="JAOTJC010000002">
    <property type="protein sequence ID" value="MCU7553150.1"/>
    <property type="molecule type" value="Genomic_DNA"/>
</dbReference>
<evidence type="ECO:0000313" key="1">
    <source>
        <dbReference type="EMBL" id="MCU7553150.1"/>
    </source>
</evidence>
<sequence>MSDDNAVTTLGSANHKHGSFTLCAFPGAVMVFPRGSWSMPCTEDYLEKIVAVRQSAATDRFVCIVDTSAWELATPDVLDILAKFNMHAVEQGMLGQWLLDETGSVAVTRILASALRRFTNNVHVDSKFDRCAQAVSEILPELDCELLRQVYLQHHTPSRAAVVSNT</sequence>
<gene>
    <name evidence="1" type="ORF">OCL06_00900</name>
</gene>
<evidence type="ECO:0008006" key="3">
    <source>
        <dbReference type="Google" id="ProtNLM"/>
    </source>
</evidence>